<accession>A0AAU9E4E1</accession>
<gene>
    <name evidence="2" type="ORF">HLPR_18520</name>
</gene>
<name>A0AAU9E4E1_9FIRM</name>
<feature type="domain" description="Zinc-ribbon" evidence="1">
    <location>
        <begin position="407"/>
        <end position="428"/>
    </location>
</feature>
<organism evidence="2 3">
    <name type="scientific">Helicovermis profundi</name>
    <dbReference type="NCBI Taxonomy" id="3065157"/>
    <lineage>
        <taxon>Bacteria</taxon>
        <taxon>Bacillati</taxon>
        <taxon>Bacillota</taxon>
        <taxon>Clostridia</taxon>
        <taxon>Helicovermis</taxon>
    </lineage>
</organism>
<dbReference type="Proteomes" id="UP001321786">
    <property type="component" value="Chromosome"/>
</dbReference>
<dbReference type="Pfam" id="PF13240">
    <property type="entry name" value="Zn_Ribbon_1"/>
    <property type="match status" value="1"/>
</dbReference>
<dbReference type="RefSeq" id="WP_338535150.1">
    <property type="nucleotide sequence ID" value="NZ_AP028654.1"/>
</dbReference>
<sequence>MVILKLNSSELVTLSSFSKIKMDKNSPLIGHYPMEMINFNHDRYRKAYNSFIENGFLVPENDGYTLANELESAFLLLHKPEVTVSFKRLREINISEVCFTFKKGFSLQYIANALDENYILAYPHVLPSVGSWIRKELFVDLKFEGPILDKFKSELKLEELLILLIYMNSIKIRVNEKKEALNEDQCFISKDLIKNFNNFDEMKDLMVRYTGDNNLKNYLSKSKDIENGINSLVSKGLMLLVNDEISLTKYAKNIFDPASKRECFIIGEHLANENNLTTVNIIKGGYLILKTVSNSGELPKIIIEVRPPSEDIETIMKIAAPIAFSDGFGDEKKYENELLKQKKLFMEKVASNSSPETKSINYTKTKPSTSNINYVKTSSSPNKINIEKTSSPKVSEKELNIKQDFKFCSSCGTKLSSNANFCTSCGKKQ</sequence>
<evidence type="ECO:0000313" key="2">
    <source>
        <dbReference type="EMBL" id="BEP29521.1"/>
    </source>
</evidence>
<evidence type="ECO:0000259" key="1">
    <source>
        <dbReference type="Pfam" id="PF13240"/>
    </source>
</evidence>
<reference evidence="2 3" key="1">
    <citation type="submission" date="2023-08" db="EMBL/GenBank/DDBJ databases">
        <title>Helicovermis profunda gen. nov., sp. nov., a novel mesophilic, fermentative bacterium within the Bacillota from a deep-sea hydrothermal vent chimney.</title>
        <authorList>
            <person name="Miyazaki U."/>
            <person name="Mizutani D."/>
            <person name="Hashimoto Y."/>
            <person name="Tame A."/>
            <person name="Sawayama S."/>
            <person name="Miyazaki J."/>
            <person name="Takai K."/>
            <person name="Nakagawa S."/>
        </authorList>
    </citation>
    <scope>NUCLEOTIDE SEQUENCE [LARGE SCALE GENOMIC DNA]</scope>
    <source>
        <strain evidence="2 3">S502</strain>
    </source>
</reference>
<proteinExistence type="predicted"/>
<dbReference type="InterPro" id="IPR026870">
    <property type="entry name" value="Zinc_ribbon_dom"/>
</dbReference>
<keyword evidence="3" id="KW-1185">Reference proteome</keyword>
<dbReference type="AlphaFoldDB" id="A0AAU9E4E1"/>
<dbReference type="KEGG" id="hprf:HLPR_18520"/>
<evidence type="ECO:0000313" key="3">
    <source>
        <dbReference type="Proteomes" id="UP001321786"/>
    </source>
</evidence>
<dbReference type="EMBL" id="AP028654">
    <property type="protein sequence ID" value="BEP29521.1"/>
    <property type="molecule type" value="Genomic_DNA"/>
</dbReference>
<protein>
    <recommendedName>
        <fullName evidence="1">Zinc-ribbon domain-containing protein</fullName>
    </recommendedName>
</protein>